<evidence type="ECO:0000256" key="2">
    <source>
        <dbReference type="PIRNR" id="PIRNR006241"/>
    </source>
</evidence>
<dbReference type="NCBIfam" id="NF043033">
    <property type="entry name" value="OxoTetrIsom"/>
    <property type="match status" value="1"/>
</dbReference>
<evidence type="ECO:0000256" key="1">
    <source>
        <dbReference type="ARBA" id="ARBA00023235"/>
    </source>
</evidence>
<keyword evidence="5" id="KW-1185">Reference proteome</keyword>
<dbReference type="SUPFAM" id="SSF51658">
    <property type="entry name" value="Xylose isomerase-like"/>
    <property type="match status" value="1"/>
</dbReference>
<keyword evidence="1 2" id="KW-0413">Isomerase</keyword>
<proteinExistence type="inferred from homology"/>
<dbReference type="PANTHER" id="PTHR43489:SF6">
    <property type="entry name" value="HYDROXYPYRUVATE ISOMERASE-RELATED"/>
    <property type="match status" value="1"/>
</dbReference>
<evidence type="ECO:0000259" key="3">
    <source>
        <dbReference type="Pfam" id="PF01261"/>
    </source>
</evidence>
<dbReference type="PANTHER" id="PTHR43489">
    <property type="entry name" value="ISOMERASE"/>
    <property type="match status" value="1"/>
</dbReference>
<comment type="similarity">
    <text evidence="2">Belongs to the hyi family.</text>
</comment>
<reference evidence="4 5" key="1">
    <citation type="submission" date="2016-11" db="EMBL/GenBank/DDBJ databases">
        <title>A multilocus sequence analysis scheme for characterization of bacteria in the genus Thioclava.</title>
        <authorList>
            <person name="Liu Y."/>
            <person name="Shao Z."/>
        </authorList>
    </citation>
    <scope>NUCLEOTIDE SEQUENCE [LARGE SCALE GENOMIC DNA]</scope>
    <source>
        <strain evidence="4 5">11.10-0-13</strain>
    </source>
</reference>
<dbReference type="Gene3D" id="3.20.20.150">
    <property type="entry name" value="Divalent-metal-dependent TIM barrel enzymes"/>
    <property type="match status" value="1"/>
</dbReference>
<dbReference type="InterPro" id="IPR053398">
    <property type="entry name" value="HPT_OtnI_isomerases"/>
</dbReference>
<dbReference type="PIRSF" id="PIRSF006241">
    <property type="entry name" value="HyI"/>
    <property type="match status" value="1"/>
</dbReference>
<dbReference type="Pfam" id="PF01261">
    <property type="entry name" value="AP_endonuc_2"/>
    <property type="match status" value="1"/>
</dbReference>
<dbReference type="InterPro" id="IPR026040">
    <property type="entry name" value="HyI-like"/>
</dbReference>
<gene>
    <name evidence="4" type="ORF">BMG00_00795</name>
</gene>
<evidence type="ECO:0000313" key="5">
    <source>
        <dbReference type="Proteomes" id="UP000242224"/>
    </source>
</evidence>
<organism evidence="4 5">
    <name type="scientific">Thioclava marina</name>
    <dbReference type="NCBI Taxonomy" id="1915077"/>
    <lineage>
        <taxon>Bacteria</taxon>
        <taxon>Pseudomonadati</taxon>
        <taxon>Pseudomonadota</taxon>
        <taxon>Alphaproteobacteria</taxon>
        <taxon>Rhodobacterales</taxon>
        <taxon>Paracoccaceae</taxon>
        <taxon>Thioclava</taxon>
    </lineage>
</organism>
<protein>
    <submittedName>
        <fullName evidence="4">Hydroxypyruvate isomerase</fullName>
    </submittedName>
</protein>
<dbReference type="GO" id="GO:0016853">
    <property type="term" value="F:isomerase activity"/>
    <property type="evidence" value="ECO:0007669"/>
    <property type="project" value="UniProtKB-KW"/>
</dbReference>
<name>A0ABX3MLJ4_9RHOB</name>
<evidence type="ECO:0000313" key="4">
    <source>
        <dbReference type="EMBL" id="OOY12432.1"/>
    </source>
</evidence>
<dbReference type="EMBL" id="MPZS01000001">
    <property type="protein sequence ID" value="OOY12432.1"/>
    <property type="molecule type" value="Genomic_DNA"/>
</dbReference>
<dbReference type="InterPro" id="IPR013022">
    <property type="entry name" value="Xyl_isomerase-like_TIM-brl"/>
</dbReference>
<comment type="caution">
    <text evidence="4">The sequence shown here is derived from an EMBL/GenBank/DDBJ whole genome shotgun (WGS) entry which is preliminary data.</text>
</comment>
<accession>A0ABX3MLJ4</accession>
<dbReference type="InterPro" id="IPR050417">
    <property type="entry name" value="Sugar_Epim/Isomerase"/>
</dbReference>
<feature type="domain" description="Xylose isomerase-like TIM barrel" evidence="3">
    <location>
        <begin position="21"/>
        <end position="254"/>
    </location>
</feature>
<dbReference type="Proteomes" id="UP000242224">
    <property type="component" value="Unassembled WGS sequence"/>
</dbReference>
<dbReference type="RefSeq" id="WP_078573092.1">
    <property type="nucleotide sequence ID" value="NZ_MPZS01000001.1"/>
</dbReference>
<dbReference type="InterPro" id="IPR036237">
    <property type="entry name" value="Xyl_isomerase-like_sf"/>
</dbReference>
<sequence>MPRFAANLTMMFGEFDFLDRFAAAKHAGFDAVEYLFPYDYPPEAIAEKLHDHGLTQALFNLPPGDWAAGDRGLAALPARAEEFRASIDTALRYAKATGVGRVHVMSGLASRQDAAALDAYRDALRRVCDAAGARGLDVLIEPINTRDMPGYFLDDFGAAADLIAELGLANLKLQFDIYHRQILHGDVLMGLRELASLIGHVQIAAVPDRHEPGTGELDDMRVLRELDALGYDGFVGCEYRPAGRTEDGLGWLRAFA</sequence>